<gene>
    <name evidence="3" type="ORF">EV385_5458</name>
</gene>
<keyword evidence="4" id="KW-1185">Reference proteome</keyword>
<accession>A0A4Q7ZSR9</accession>
<dbReference type="EMBL" id="SHKY01000001">
    <property type="protein sequence ID" value="RZU53529.1"/>
    <property type="molecule type" value="Genomic_DNA"/>
</dbReference>
<sequence>MTAWTQRPQQVAGVSGLVAVALGAAGALCDRPWPGPESLPDFVTEHRGLIVAQSVLFVFSAVVLLIFLSSLRAVLSDSAMPATIAFGAGMVGYSANILGQAPQLALAALPGEFLRPQAAALLDALGYATLTLANAPIALMFACIGYAVLRTSALPTWLGWLAYVAAAAATILTLSVAFPSNVLELRGWLSYALYPISIVWLSAASIVLLRSRPPDSTTLGLKPAAPTPGRVHQRLGQHSHRTEGSAV</sequence>
<dbReference type="OrthoDB" id="3212416at2"/>
<feature type="transmembrane region" description="Helical" evidence="2">
    <location>
        <begin position="191"/>
        <end position="209"/>
    </location>
</feature>
<evidence type="ECO:0000313" key="3">
    <source>
        <dbReference type="EMBL" id="RZU53529.1"/>
    </source>
</evidence>
<evidence type="ECO:0000256" key="1">
    <source>
        <dbReference type="SAM" id="MobiDB-lite"/>
    </source>
</evidence>
<evidence type="ECO:0000256" key="2">
    <source>
        <dbReference type="SAM" id="Phobius"/>
    </source>
</evidence>
<comment type="caution">
    <text evidence="3">The sequence shown here is derived from an EMBL/GenBank/DDBJ whole genome shotgun (WGS) entry which is preliminary data.</text>
</comment>
<proteinExistence type="predicted"/>
<keyword evidence="2" id="KW-0812">Transmembrane</keyword>
<reference evidence="3 4" key="1">
    <citation type="submission" date="2019-02" db="EMBL/GenBank/DDBJ databases">
        <title>Sequencing the genomes of 1000 actinobacteria strains.</title>
        <authorList>
            <person name="Klenk H.-P."/>
        </authorList>
    </citation>
    <scope>NUCLEOTIDE SEQUENCE [LARGE SCALE GENOMIC DNA]</scope>
    <source>
        <strain evidence="3 4">DSM 45162</strain>
    </source>
</reference>
<evidence type="ECO:0000313" key="4">
    <source>
        <dbReference type="Proteomes" id="UP000292564"/>
    </source>
</evidence>
<feature type="transmembrane region" description="Helical" evidence="2">
    <location>
        <begin position="83"/>
        <end position="105"/>
    </location>
</feature>
<name>A0A4Q7ZSR9_9ACTN</name>
<keyword evidence="2" id="KW-1133">Transmembrane helix</keyword>
<dbReference type="Proteomes" id="UP000292564">
    <property type="component" value="Unassembled WGS sequence"/>
</dbReference>
<evidence type="ECO:0008006" key="5">
    <source>
        <dbReference type="Google" id="ProtNLM"/>
    </source>
</evidence>
<keyword evidence="2" id="KW-0472">Membrane</keyword>
<feature type="transmembrane region" description="Helical" evidence="2">
    <location>
        <begin position="125"/>
        <end position="148"/>
    </location>
</feature>
<organism evidence="3 4">
    <name type="scientific">Krasilnikovia cinnamomea</name>
    <dbReference type="NCBI Taxonomy" id="349313"/>
    <lineage>
        <taxon>Bacteria</taxon>
        <taxon>Bacillati</taxon>
        <taxon>Actinomycetota</taxon>
        <taxon>Actinomycetes</taxon>
        <taxon>Micromonosporales</taxon>
        <taxon>Micromonosporaceae</taxon>
        <taxon>Krasilnikovia</taxon>
    </lineage>
</organism>
<protein>
    <recommendedName>
        <fullName evidence="5">DUF4386 domain-containing protein</fullName>
    </recommendedName>
</protein>
<feature type="transmembrane region" description="Helical" evidence="2">
    <location>
        <begin position="50"/>
        <end position="71"/>
    </location>
</feature>
<dbReference type="AlphaFoldDB" id="A0A4Q7ZSR9"/>
<dbReference type="RefSeq" id="WP_130512008.1">
    <property type="nucleotide sequence ID" value="NZ_SHKY01000001.1"/>
</dbReference>
<feature type="transmembrane region" description="Helical" evidence="2">
    <location>
        <begin position="160"/>
        <end position="179"/>
    </location>
</feature>
<feature type="region of interest" description="Disordered" evidence="1">
    <location>
        <begin position="219"/>
        <end position="247"/>
    </location>
</feature>